<evidence type="ECO:0000313" key="1">
    <source>
        <dbReference type="EMBL" id="KAJ8924700.1"/>
    </source>
</evidence>
<evidence type="ECO:0000313" key="2">
    <source>
        <dbReference type="Proteomes" id="UP001159042"/>
    </source>
</evidence>
<accession>A0AAV8WDC5</accession>
<dbReference type="AlphaFoldDB" id="A0AAV8WDC5"/>
<organism evidence="1 2">
    <name type="scientific">Exocentrus adspersus</name>
    <dbReference type="NCBI Taxonomy" id="1586481"/>
    <lineage>
        <taxon>Eukaryota</taxon>
        <taxon>Metazoa</taxon>
        <taxon>Ecdysozoa</taxon>
        <taxon>Arthropoda</taxon>
        <taxon>Hexapoda</taxon>
        <taxon>Insecta</taxon>
        <taxon>Pterygota</taxon>
        <taxon>Neoptera</taxon>
        <taxon>Endopterygota</taxon>
        <taxon>Coleoptera</taxon>
        <taxon>Polyphaga</taxon>
        <taxon>Cucujiformia</taxon>
        <taxon>Chrysomeloidea</taxon>
        <taxon>Cerambycidae</taxon>
        <taxon>Lamiinae</taxon>
        <taxon>Acanthocinini</taxon>
        <taxon>Exocentrus</taxon>
    </lineage>
</organism>
<dbReference type="Proteomes" id="UP001159042">
    <property type="component" value="Unassembled WGS sequence"/>
</dbReference>
<keyword evidence="2" id="KW-1185">Reference proteome</keyword>
<protein>
    <submittedName>
        <fullName evidence="1">Uncharacterized protein</fullName>
    </submittedName>
</protein>
<dbReference type="EMBL" id="JANEYG010000002">
    <property type="protein sequence ID" value="KAJ8924700.1"/>
    <property type="molecule type" value="Genomic_DNA"/>
</dbReference>
<gene>
    <name evidence="1" type="ORF">NQ315_000851</name>
</gene>
<name>A0AAV8WDC5_9CUCU</name>
<comment type="caution">
    <text evidence="1">The sequence shown here is derived from an EMBL/GenBank/DDBJ whole genome shotgun (WGS) entry which is preliminary data.</text>
</comment>
<proteinExistence type="predicted"/>
<sequence length="109" mass="12232">MFSLELLICYTDGFFTRDDTQDQEQELENNGPEQSYSLGSYATDFQVEVFAVLMVAQRCKSYAEEKIFICSSCHAALRAVSSLRTRSILVQECGNALKFLSKQKAVGLV</sequence>
<reference evidence="1 2" key="1">
    <citation type="journal article" date="2023" name="Insect Mol. Biol.">
        <title>Genome sequencing provides insights into the evolution of gene families encoding plant cell wall-degrading enzymes in longhorned beetles.</title>
        <authorList>
            <person name="Shin N.R."/>
            <person name="Okamura Y."/>
            <person name="Kirsch R."/>
            <person name="Pauchet Y."/>
        </authorList>
    </citation>
    <scope>NUCLEOTIDE SEQUENCE [LARGE SCALE GENOMIC DNA]</scope>
    <source>
        <strain evidence="1">EAD_L_NR</strain>
    </source>
</reference>